<keyword evidence="1" id="KW-0805">Transcription regulation</keyword>
<evidence type="ECO:0000256" key="2">
    <source>
        <dbReference type="ARBA" id="ARBA00023125"/>
    </source>
</evidence>
<dbReference type="PROSITE" id="PS50949">
    <property type="entry name" value="HTH_GNTR"/>
    <property type="match status" value="1"/>
</dbReference>
<gene>
    <name evidence="5" type="ORF">GCM10022263_00280</name>
</gene>
<dbReference type="PANTHER" id="PTHR44846:SF17">
    <property type="entry name" value="GNTR-FAMILY TRANSCRIPTIONAL REGULATOR"/>
    <property type="match status" value="1"/>
</dbReference>
<protein>
    <submittedName>
        <fullName evidence="5">GntR family transcriptional regulator</fullName>
    </submittedName>
</protein>
<dbReference type="SMART" id="SM00345">
    <property type="entry name" value="HTH_GNTR"/>
    <property type="match status" value="1"/>
</dbReference>
<keyword evidence="3" id="KW-0804">Transcription</keyword>
<evidence type="ECO:0000256" key="1">
    <source>
        <dbReference type="ARBA" id="ARBA00023015"/>
    </source>
</evidence>
<keyword evidence="6" id="KW-1185">Reference proteome</keyword>
<dbReference type="Proteomes" id="UP001500301">
    <property type="component" value="Unassembled WGS sequence"/>
</dbReference>
<evidence type="ECO:0000313" key="5">
    <source>
        <dbReference type="EMBL" id="GAA3516562.1"/>
    </source>
</evidence>
<sequence>MADPLHARISAELRDRILSGDLAPGAPLPSEAQLCAEFGTSRGTVRAALATLRAAGLIRGGQGKSPVVRDKTLSQPFENLLSFTSWAERAGRSPGQRTVELARRPASARIAHQLEVEEGTPVVELLRVRTLDGEAVMLERSSWVLEVGRLLFEGGFDPDEGSIYRYLLGAEVDLATARHTMDAVGADDLDARLLDISVGTPLLRERRLARASDDRPLEYGDDRYIPGRVTFTFDNARPTTAGQLPNLRILKETS</sequence>
<evidence type="ECO:0000256" key="3">
    <source>
        <dbReference type="ARBA" id="ARBA00023163"/>
    </source>
</evidence>
<dbReference type="InterPro" id="IPR000524">
    <property type="entry name" value="Tscrpt_reg_HTH_GntR"/>
</dbReference>
<dbReference type="EMBL" id="BAABBB010000001">
    <property type="protein sequence ID" value="GAA3516562.1"/>
    <property type="molecule type" value="Genomic_DNA"/>
</dbReference>
<dbReference type="SMART" id="SM00866">
    <property type="entry name" value="UTRA"/>
    <property type="match status" value="1"/>
</dbReference>
<proteinExistence type="predicted"/>
<dbReference type="Pfam" id="PF00392">
    <property type="entry name" value="GntR"/>
    <property type="match status" value="1"/>
</dbReference>
<dbReference type="CDD" id="cd07377">
    <property type="entry name" value="WHTH_GntR"/>
    <property type="match status" value="1"/>
</dbReference>
<name>A0ABP6USI6_9ACTN</name>
<keyword evidence="2" id="KW-0238">DNA-binding</keyword>
<reference evidence="6" key="1">
    <citation type="journal article" date="2019" name="Int. J. Syst. Evol. Microbiol.">
        <title>The Global Catalogue of Microorganisms (GCM) 10K type strain sequencing project: providing services to taxonomists for standard genome sequencing and annotation.</title>
        <authorList>
            <consortium name="The Broad Institute Genomics Platform"/>
            <consortium name="The Broad Institute Genome Sequencing Center for Infectious Disease"/>
            <person name="Wu L."/>
            <person name="Ma J."/>
        </authorList>
    </citation>
    <scope>NUCLEOTIDE SEQUENCE [LARGE SCALE GENOMIC DNA]</scope>
    <source>
        <strain evidence="6">JCM 17460</strain>
    </source>
</reference>
<organism evidence="5 6">
    <name type="scientific">Nocardioides daeguensis</name>
    <dbReference type="NCBI Taxonomy" id="908359"/>
    <lineage>
        <taxon>Bacteria</taxon>
        <taxon>Bacillati</taxon>
        <taxon>Actinomycetota</taxon>
        <taxon>Actinomycetes</taxon>
        <taxon>Propionibacteriales</taxon>
        <taxon>Nocardioidaceae</taxon>
        <taxon>Nocardioides</taxon>
    </lineage>
</organism>
<accession>A0ABP6USI6</accession>
<feature type="domain" description="HTH gntR-type" evidence="4">
    <location>
        <begin position="3"/>
        <end position="71"/>
    </location>
</feature>
<dbReference type="Pfam" id="PF07702">
    <property type="entry name" value="UTRA"/>
    <property type="match status" value="1"/>
</dbReference>
<dbReference type="RefSeq" id="WP_218235459.1">
    <property type="nucleotide sequence ID" value="NZ_BAABBB010000001.1"/>
</dbReference>
<dbReference type="InterPro" id="IPR011663">
    <property type="entry name" value="UTRA"/>
</dbReference>
<dbReference type="PANTHER" id="PTHR44846">
    <property type="entry name" value="MANNOSYL-D-GLYCERATE TRANSPORT/METABOLISM SYSTEM REPRESSOR MNGR-RELATED"/>
    <property type="match status" value="1"/>
</dbReference>
<comment type="caution">
    <text evidence="5">The sequence shown here is derived from an EMBL/GenBank/DDBJ whole genome shotgun (WGS) entry which is preliminary data.</text>
</comment>
<evidence type="ECO:0000259" key="4">
    <source>
        <dbReference type="PROSITE" id="PS50949"/>
    </source>
</evidence>
<evidence type="ECO:0000313" key="6">
    <source>
        <dbReference type="Proteomes" id="UP001500301"/>
    </source>
</evidence>
<dbReference type="InterPro" id="IPR050679">
    <property type="entry name" value="Bact_HTH_transcr_reg"/>
</dbReference>